<gene>
    <name evidence="2" type="ORF">JTE90_006616</name>
</gene>
<keyword evidence="1" id="KW-0732">Signal</keyword>
<proteinExistence type="predicted"/>
<feature type="signal peptide" evidence="1">
    <location>
        <begin position="1"/>
        <end position="23"/>
    </location>
</feature>
<comment type="caution">
    <text evidence="2">The sequence shown here is derived from an EMBL/GenBank/DDBJ whole genome shotgun (WGS) entry which is preliminary data.</text>
</comment>
<name>A0AAV6U6X3_9ARAC</name>
<dbReference type="AlphaFoldDB" id="A0AAV6U6X3"/>
<dbReference type="Proteomes" id="UP000827092">
    <property type="component" value="Unassembled WGS sequence"/>
</dbReference>
<organism evidence="2 3">
    <name type="scientific">Oedothorax gibbosus</name>
    <dbReference type="NCBI Taxonomy" id="931172"/>
    <lineage>
        <taxon>Eukaryota</taxon>
        <taxon>Metazoa</taxon>
        <taxon>Ecdysozoa</taxon>
        <taxon>Arthropoda</taxon>
        <taxon>Chelicerata</taxon>
        <taxon>Arachnida</taxon>
        <taxon>Araneae</taxon>
        <taxon>Araneomorphae</taxon>
        <taxon>Entelegynae</taxon>
        <taxon>Araneoidea</taxon>
        <taxon>Linyphiidae</taxon>
        <taxon>Erigoninae</taxon>
        <taxon>Oedothorax</taxon>
    </lineage>
</organism>
<evidence type="ECO:0000313" key="3">
    <source>
        <dbReference type="Proteomes" id="UP000827092"/>
    </source>
</evidence>
<keyword evidence="3" id="KW-1185">Reference proteome</keyword>
<evidence type="ECO:0000313" key="2">
    <source>
        <dbReference type="EMBL" id="KAG8179710.1"/>
    </source>
</evidence>
<sequence length="72" mass="8252">MSSLWTTMEHVRLVVWAFTTTCAFRSVVLPFHNVEQGNRHLQVNATCKRKSPCSCNYGQKLNGRKGVRLNSR</sequence>
<feature type="chain" id="PRO_5043563359" description="Secreted protein" evidence="1">
    <location>
        <begin position="24"/>
        <end position="72"/>
    </location>
</feature>
<accession>A0AAV6U6X3</accession>
<evidence type="ECO:0000256" key="1">
    <source>
        <dbReference type="SAM" id="SignalP"/>
    </source>
</evidence>
<protein>
    <recommendedName>
        <fullName evidence="4">Secreted protein</fullName>
    </recommendedName>
</protein>
<evidence type="ECO:0008006" key="4">
    <source>
        <dbReference type="Google" id="ProtNLM"/>
    </source>
</evidence>
<reference evidence="2 3" key="1">
    <citation type="journal article" date="2022" name="Nat. Ecol. Evol.">
        <title>A masculinizing supergene underlies an exaggerated male reproductive morph in a spider.</title>
        <authorList>
            <person name="Hendrickx F."/>
            <person name="De Corte Z."/>
            <person name="Sonet G."/>
            <person name="Van Belleghem S.M."/>
            <person name="Kostlbacher S."/>
            <person name="Vangestel C."/>
        </authorList>
    </citation>
    <scope>NUCLEOTIDE SEQUENCE [LARGE SCALE GENOMIC DNA]</scope>
    <source>
        <strain evidence="2">W744_W776</strain>
    </source>
</reference>
<dbReference type="EMBL" id="JAFNEN010000606">
    <property type="protein sequence ID" value="KAG8179710.1"/>
    <property type="molecule type" value="Genomic_DNA"/>
</dbReference>